<organism evidence="3 4">
    <name type="scientific">Planoprotostelium fungivorum</name>
    <dbReference type="NCBI Taxonomy" id="1890364"/>
    <lineage>
        <taxon>Eukaryota</taxon>
        <taxon>Amoebozoa</taxon>
        <taxon>Evosea</taxon>
        <taxon>Variosea</taxon>
        <taxon>Cavosteliida</taxon>
        <taxon>Cavosteliaceae</taxon>
        <taxon>Planoprotostelium</taxon>
    </lineage>
</organism>
<dbReference type="PROSITE" id="PS50222">
    <property type="entry name" value="EF_HAND_2"/>
    <property type="match status" value="2"/>
</dbReference>
<comment type="caution">
    <text evidence="3">The sequence shown here is derived from an EMBL/GenBank/DDBJ whole genome shotgun (WGS) entry which is preliminary data.</text>
</comment>
<dbReference type="Pfam" id="PF13405">
    <property type="entry name" value="EF-hand_6"/>
    <property type="match status" value="1"/>
</dbReference>
<proteinExistence type="predicted"/>
<dbReference type="InterPro" id="IPR011992">
    <property type="entry name" value="EF-hand-dom_pair"/>
</dbReference>
<keyword evidence="4" id="KW-1185">Reference proteome</keyword>
<evidence type="ECO:0000259" key="2">
    <source>
        <dbReference type="PROSITE" id="PS50222"/>
    </source>
</evidence>
<dbReference type="Proteomes" id="UP000241769">
    <property type="component" value="Unassembled WGS sequence"/>
</dbReference>
<dbReference type="PANTHER" id="PTHR23048:SF0">
    <property type="entry name" value="CALMODULIN LIKE 3"/>
    <property type="match status" value="1"/>
</dbReference>
<dbReference type="SMART" id="SM00054">
    <property type="entry name" value="EFh"/>
    <property type="match status" value="2"/>
</dbReference>
<evidence type="ECO:0000313" key="3">
    <source>
        <dbReference type="EMBL" id="PRP88567.1"/>
    </source>
</evidence>
<dbReference type="GO" id="GO:0005509">
    <property type="term" value="F:calcium ion binding"/>
    <property type="evidence" value="ECO:0007669"/>
    <property type="project" value="InterPro"/>
</dbReference>
<dbReference type="PANTHER" id="PTHR23048">
    <property type="entry name" value="MYOSIN LIGHT CHAIN 1, 3"/>
    <property type="match status" value="1"/>
</dbReference>
<dbReference type="InParanoid" id="A0A2P6NX87"/>
<dbReference type="OrthoDB" id="26525at2759"/>
<dbReference type="InterPro" id="IPR050230">
    <property type="entry name" value="CALM/Myosin/TropC-like"/>
</dbReference>
<dbReference type="FunFam" id="1.10.238.10:FF:000003">
    <property type="entry name" value="Calmodulin A"/>
    <property type="match status" value="1"/>
</dbReference>
<dbReference type="InterPro" id="IPR002048">
    <property type="entry name" value="EF_hand_dom"/>
</dbReference>
<dbReference type="SUPFAM" id="SSF47473">
    <property type="entry name" value="EF-hand"/>
    <property type="match status" value="1"/>
</dbReference>
<dbReference type="STRING" id="1890364.A0A2P6NX87"/>
<dbReference type="AlphaFoldDB" id="A0A2P6NX87"/>
<evidence type="ECO:0000256" key="1">
    <source>
        <dbReference type="ARBA" id="ARBA00022737"/>
    </source>
</evidence>
<protein>
    <submittedName>
        <fullName evidence="3">Calmodulin</fullName>
    </submittedName>
</protein>
<evidence type="ECO:0000313" key="4">
    <source>
        <dbReference type="Proteomes" id="UP000241769"/>
    </source>
</evidence>
<feature type="domain" description="EF-hand" evidence="2">
    <location>
        <begin position="8"/>
        <end position="43"/>
    </location>
</feature>
<dbReference type="CDD" id="cd00051">
    <property type="entry name" value="EFh"/>
    <property type="match status" value="1"/>
</dbReference>
<dbReference type="GO" id="GO:0016460">
    <property type="term" value="C:myosin II complex"/>
    <property type="evidence" value="ECO:0007669"/>
    <property type="project" value="TreeGrafter"/>
</dbReference>
<sequence>MGDAFPQGLSQEYREAFDYFDKEKTGRVQPQDIGALMRSVGENLNDQQLSGLCGGQAMDFNAFIGYFQRKWEKASAFDELIEGFSFFDYSGNGTVRADDLRRLLTSIGQPLSNAEAEDLIREAGGDTIRYHEFATKLLSKGHVATDPLQRSSYTASTALL</sequence>
<keyword evidence="1" id="KW-0677">Repeat</keyword>
<gene>
    <name evidence="3" type="ORF">PROFUN_02978</name>
</gene>
<dbReference type="Gene3D" id="1.10.238.10">
    <property type="entry name" value="EF-hand"/>
    <property type="match status" value="2"/>
</dbReference>
<name>A0A2P6NX87_9EUKA</name>
<feature type="domain" description="EF-hand" evidence="2">
    <location>
        <begin position="75"/>
        <end position="110"/>
    </location>
</feature>
<dbReference type="EMBL" id="MDYQ01000009">
    <property type="protein sequence ID" value="PRP88567.1"/>
    <property type="molecule type" value="Genomic_DNA"/>
</dbReference>
<accession>A0A2P6NX87</accession>
<reference evidence="3 4" key="1">
    <citation type="journal article" date="2018" name="Genome Biol. Evol.">
        <title>Multiple Roots of Fruiting Body Formation in Amoebozoa.</title>
        <authorList>
            <person name="Hillmann F."/>
            <person name="Forbes G."/>
            <person name="Novohradska S."/>
            <person name="Ferling I."/>
            <person name="Riege K."/>
            <person name="Groth M."/>
            <person name="Westermann M."/>
            <person name="Marz M."/>
            <person name="Spaller T."/>
            <person name="Winckler T."/>
            <person name="Schaap P."/>
            <person name="Glockner G."/>
        </authorList>
    </citation>
    <scope>NUCLEOTIDE SEQUENCE [LARGE SCALE GENOMIC DNA]</scope>
    <source>
        <strain evidence="3 4">Jena</strain>
    </source>
</reference>